<accession>A0A1W2F2Q8</accession>
<dbReference type="RefSeq" id="WP_084291937.1">
    <property type="nucleotide sequence ID" value="NZ_FWYB01000019.1"/>
</dbReference>
<evidence type="ECO:0000313" key="2">
    <source>
        <dbReference type="EMBL" id="SMD16229.1"/>
    </source>
</evidence>
<protein>
    <recommendedName>
        <fullName evidence="1">Arm DNA-binding domain-containing protein</fullName>
    </recommendedName>
</protein>
<dbReference type="Proteomes" id="UP000192678">
    <property type="component" value="Unassembled WGS sequence"/>
</dbReference>
<dbReference type="OrthoDB" id="892893at2"/>
<name>A0A1W2F2Q8_9SPHI</name>
<dbReference type="EMBL" id="FWYB01000019">
    <property type="protein sequence ID" value="SMD16229.1"/>
    <property type="molecule type" value="Genomic_DNA"/>
</dbReference>
<dbReference type="InterPro" id="IPR035386">
    <property type="entry name" value="Arm-DNA-bind_5"/>
</dbReference>
<feature type="domain" description="Arm DNA-binding" evidence="1">
    <location>
        <begin position="9"/>
        <end position="55"/>
    </location>
</feature>
<reference evidence="2 3" key="1">
    <citation type="submission" date="2017-04" db="EMBL/GenBank/DDBJ databases">
        <authorList>
            <person name="Afonso C.L."/>
            <person name="Miller P.J."/>
            <person name="Scott M.A."/>
            <person name="Spackman E."/>
            <person name="Goraichik I."/>
            <person name="Dimitrov K.M."/>
            <person name="Suarez D.L."/>
            <person name="Swayne D.E."/>
        </authorList>
    </citation>
    <scope>NUCLEOTIDE SEQUENCE [LARGE SCALE GENOMIC DNA]</scope>
    <source>
        <strain evidence="2 3">DSM 19625</strain>
    </source>
</reference>
<gene>
    <name evidence="2" type="ORF">SAMN04488101_11955</name>
</gene>
<dbReference type="Pfam" id="PF17293">
    <property type="entry name" value="Arm-DNA-bind_5"/>
    <property type="match status" value="1"/>
</dbReference>
<evidence type="ECO:0000259" key="1">
    <source>
        <dbReference type="Pfam" id="PF17293"/>
    </source>
</evidence>
<keyword evidence="3" id="KW-1185">Reference proteome</keyword>
<evidence type="ECO:0000313" key="3">
    <source>
        <dbReference type="Proteomes" id="UP000192678"/>
    </source>
</evidence>
<organism evidence="2 3">
    <name type="scientific">Pedobacter nyackensis</name>
    <dbReference type="NCBI Taxonomy" id="475255"/>
    <lineage>
        <taxon>Bacteria</taxon>
        <taxon>Pseudomonadati</taxon>
        <taxon>Bacteroidota</taxon>
        <taxon>Sphingobacteriia</taxon>
        <taxon>Sphingobacteriales</taxon>
        <taxon>Sphingobacteriaceae</taxon>
        <taxon>Pedobacter</taxon>
    </lineage>
</organism>
<dbReference type="STRING" id="475255.SAMN04488101_11955"/>
<sequence length="58" mass="6674">MKTNFSILFYMKKQKNYSSGDSPIYLRITVEGNRVEITTGQGCKPESWNPKTGTINWN</sequence>
<dbReference type="AlphaFoldDB" id="A0A1W2F2Q8"/>
<proteinExistence type="predicted"/>